<name>A0A4R4E170_9BACT</name>
<gene>
    <name evidence="1" type="ORF">E0486_09565</name>
</gene>
<protein>
    <submittedName>
        <fullName evidence="1">Uncharacterized protein</fullName>
    </submittedName>
</protein>
<accession>A0A4R4E170</accession>
<comment type="caution">
    <text evidence="1">The sequence shown here is derived from an EMBL/GenBank/DDBJ whole genome shotgun (WGS) entry which is preliminary data.</text>
</comment>
<proteinExistence type="predicted"/>
<dbReference type="AlphaFoldDB" id="A0A4R4E170"/>
<dbReference type="OrthoDB" id="5952844at2"/>
<evidence type="ECO:0000313" key="1">
    <source>
        <dbReference type="EMBL" id="TCZ71788.1"/>
    </source>
</evidence>
<keyword evidence="2" id="KW-1185">Reference proteome</keyword>
<organism evidence="1 2">
    <name type="scientific">Flaviaesturariibacter aridisoli</name>
    <dbReference type="NCBI Taxonomy" id="2545761"/>
    <lineage>
        <taxon>Bacteria</taxon>
        <taxon>Pseudomonadati</taxon>
        <taxon>Bacteroidota</taxon>
        <taxon>Chitinophagia</taxon>
        <taxon>Chitinophagales</taxon>
        <taxon>Chitinophagaceae</taxon>
        <taxon>Flaviaestuariibacter</taxon>
    </lineage>
</organism>
<dbReference type="Proteomes" id="UP000295164">
    <property type="component" value="Unassembled WGS sequence"/>
</dbReference>
<sequence>MTNATQNRINTVLTAEQEQKIKDGIALINEALRDVYRSLTPRERQTIPKINRANDLFVKDALTAVQQAPEAFPRSYNVQHMQNDYTLYNQLKAHTLNVQALYEKLSDTMMLAGSESYISALLAYRYVGASAASGEQGMQTLYKSLRQRFDIAGNDLAEAPAAEATAS</sequence>
<dbReference type="EMBL" id="SKFH01000012">
    <property type="protein sequence ID" value="TCZ71788.1"/>
    <property type="molecule type" value="Genomic_DNA"/>
</dbReference>
<reference evidence="1 2" key="1">
    <citation type="submission" date="2019-03" db="EMBL/GenBank/DDBJ databases">
        <authorList>
            <person name="Kim M.K.M."/>
        </authorList>
    </citation>
    <scope>NUCLEOTIDE SEQUENCE [LARGE SCALE GENOMIC DNA]</scope>
    <source>
        <strain evidence="1 2">17J68-15</strain>
    </source>
</reference>
<evidence type="ECO:0000313" key="2">
    <source>
        <dbReference type="Proteomes" id="UP000295164"/>
    </source>
</evidence>
<dbReference type="RefSeq" id="WP_131851941.1">
    <property type="nucleotide sequence ID" value="NZ_SKFH01000012.1"/>
</dbReference>